<reference evidence="3" key="1">
    <citation type="journal article" date="2014" name="Int. J. Syst. Evol. Microbiol.">
        <title>Complete genome sequence of Corynebacterium casei LMG S-19264T (=DSM 44701T), isolated from a smear-ripened cheese.</title>
        <authorList>
            <consortium name="US DOE Joint Genome Institute (JGI-PGF)"/>
            <person name="Walter F."/>
            <person name="Albersmeier A."/>
            <person name="Kalinowski J."/>
            <person name="Ruckert C."/>
        </authorList>
    </citation>
    <scope>NUCLEOTIDE SEQUENCE</scope>
    <source>
        <strain evidence="3">CGMCC 1.12785</strain>
    </source>
</reference>
<dbReference type="Proteomes" id="UP000616114">
    <property type="component" value="Unassembled WGS sequence"/>
</dbReference>
<dbReference type="PANTHER" id="PTHR42733">
    <property type="entry name" value="DJ-1 PROTEIN"/>
    <property type="match status" value="1"/>
</dbReference>
<keyword evidence="3" id="KW-0645">Protease</keyword>
<dbReference type="EMBL" id="BMFY01000014">
    <property type="protein sequence ID" value="GGA23828.1"/>
    <property type="molecule type" value="Genomic_DNA"/>
</dbReference>
<reference evidence="3" key="2">
    <citation type="submission" date="2020-09" db="EMBL/GenBank/DDBJ databases">
        <authorList>
            <person name="Sun Q."/>
            <person name="Zhou Y."/>
        </authorList>
    </citation>
    <scope>NUCLEOTIDE SEQUENCE</scope>
    <source>
        <strain evidence="3">CGMCC 1.12785</strain>
    </source>
</reference>
<dbReference type="AlphaFoldDB" id="A0A8J2U078"/>
<dbReference type="GO" id="GO:0006508">
    <property type="term" value="P:proteolysis"/>
    <property type="evidence" value="ECO:0007669"/>
    <property type="project" value="UniProtKB-KW"/>
</dbReference>
<dbReference type="PANTHER" id="PTHR42733:SF12">
    <property type="entry name" value="PROTEINASE"/>
    <property type="match status" value="1"/>
</dbReference>
<organism evidence="3 4">
    <name type="scientific">Sediminivirga luteola</name>
    <dbReference type="NCBI Taxonomy" id="1774748"/>
    <lineage>
        <taxon>Bacteria</taxon>
        <taxon>Bacillati</taxon>
        <taxon>Actinomycetota</taxon>
        <taxon>Actinomycetes</taxon>
        <taxon>Micrococcales</taxon>
        <taxon>Brevibacteriaceae</taxon>
        <taxon>Sediminivirga</taxon>
    </lineage>
</organism>
<evidence type="ECO:0000256" key="1">
    <source>
        <dbReference type="ARBA" id="ARBA00008542"/>
    </source>
</evidence>
<protein>
    <submittedName>
        <fullName evidence="3">Protease</fullName>
    </submittedName>
</protein>
<name>A0A8J2U078_9MICO</name>
<proteinExistence type="inferred from homology"/>
<dbReference type="RefSeq" id="WP_188551569.1">
    <property type="nucleotide sequence ID" value="NZ_BMFY01000014.1"/>
</dbReference>
<keyword evidence="4" id="KW-1185">Reference proteome</keyword>
<comment type="caution">
    <text evidence="3">The sequence shown here is derived from an EMBL/GenBank/DDBJ whole genome shotgun (WGS) entry which is preliminary data.</text>
</comment>
<comment type="similarity">
    <text evidence="1">Belongs to the peptidase C56 family.</text>
</comment>
<evidence type="ECO:0000313" key="4">
    <source>
        <dbReference type="Proteomes" id="UP000616114"/>
    </source>
</evidence>
<evidence type="ECO:0000313" key="3">
    <source>
        <dbReference type="EMBL" id="GGA23828.1"/>
    </source>
</evidence>
<dbReference type="InterPro" id="IPR006286">
    <property type="entry name" value="C56_PfpI-like"/>
</dbReference>
<gene>
    <name evidence="3" type="ORF">GCM10011333_28560</name>
</gene>
<feature type="domain" description="DJ-1/PfpI" evidence="2">
    <location>
        <begin position="7"/>
        <end position="175"/>
    </location>
</feature>
<dbReference type="InterPro" id="IPR029062">
    <property type="entry name" value="Class_I_gatase-like"/>
</dbReference>
<dbReference type="GO" id="GO:0008233">
    <property type="term" value="F:peptidase activity"/>
    <property type="evidence" value="ECO:0007669"/>
    <property type="project" value="UniProtKB-KW"/>
</dbReference>
<dbReference type="InterPro" id="IPR002818">
    <property type="entry name" value="DJ-1/PfpI"/>
</dbReference>
<evidence type="ECO:0000259" key="2">
    <source>
        <dbReference type="Pfam" id="PF01965"/>
    </source>
</evidence>
<dbReference type="PROSITE" id="PS51276">
    <property type="entry name" value="PEPTIDASE_C56_PFPI"/>
    <property type="match status" value="1"/>
</dbReference>
<dbReference type="NCBIfam" id="TIGR01382">
    <property type="entry name" value="PfpI"/>
    <property type="match status" value="1"/>
</dbReference>
<keyword evidence="3" id="KW-0378">Hydrolase</keyword>
<dbReference type="Pfam" id="PF01965">
    <property type="entry name" value="DJ-1_PfpI"/>
    <property type="match status" value="1"/>
</dbReference>
<sequence>MATLNGKTIAFLASKGVEQVELTHPWQALRDAGATTVLVSPDEGQVHALNNDWDRGDSFPVDKPVAEAQAADYDALVLPGGTLNADGLRINEDAVAFVRSFFEQGKTVAAICHAPWVLIDAGQAEGRRLTSYTSLEPDLKNAGAQWEDTEVVVDGNLITSRNPGDLDAFSGTLIDALS</sequence>
<dbReference type="Gene3D" id="3.40.50.880">
    <property type="match status" value="1"/>
</dbReference>
<accession>A0A8J2U078</accession>
<dbReference type="CDD" id="cd03134">
    <property type="entry name" value="GATase1_PfpI_like"/>
    <property type="match status" value="1"/>
</dbReference>
<dbReference type="SUPFAM" id="SSF52317">
    <property type="entry name" value="Class I glutamine amidotransferase-like"/>
    <property type="match status" value="1"/>
</dbReference>